<comment type="caution">
    <text evidence="4">The sequence shown here is derived from an EMBL/GenBank/DDBJ whole genome shotgun (WGS) entry which is preliminary data.</text>
</comment>
<feature type="compositionally biased region" description="Basic and acidic residues" evidence="1">
    <location>
        <begin position="464"/>
        <end position="475"/>
    </location>
</feature>
<dbReference type="Pfam" id="PF00078">
    <property type="entry name" value="RVT_1"/>
    <property type="match status" value="1"/>
</dbReference>
<feature type="compositionally biased region" description="Polar residues" evidence="1">
    <location>
        <begin position="550"/>
        <end position="562"/>
    </location>
</feature>
<feature type="region of interest" description="Disordered" evidence="1">
    <location>
        <begin position="419"/>
        <end position="564"/>
    </location>
</feature>
<dbReference type="VEuPathDB" id="VectorBase:RSAN_055418"/>
<evidence type="ECO:0000256" key="2">
    <source>
        <dbReference type="SAM" id="SignalP"/>
    </source>
</evidence>
<sequence>MAPTFFRLLAPQVLVFLCTVFQSLLDHGTVPASRNRALVTPVHKGKSKPSNDPKNYRPVSITSIICRTFERVLNSQLLDFLERRKFFPASQHGFRRDRSCDTALATLNQIVSHNLDNRVETDVIQLDLSNAFDTLNISLLLDKAKEAGIRGCLLGWLANFLIGRSQRVLYCGAHSKRIPVPSGVPQGSVLAPTLFLIYVNNMPRDNRFPLVQYADDTSILAPILCPSTSEDLQEYLMVIDSWITSNHLKLSPEKCSVMKFSSARLPAKPSYTMRGIPLPTEDSLKILGVTFTSTLDFSLQVASVVARARRVLGFVSRVSKPCGPATFALLYTSLVLPILEYGCPVWSPNQRHLIARIESVQRRASRILYARSIKSPPADYTTRLKMAKWRPLRQRRAVTQMRLLCRLLDGYLADTPLSCSGHAPLLGKKNQMKKKTERGRTVMADKPAKTSPSRSQRSPSPAKATDRDAASKRDAGSPPRKATSPSPSKSRGSPPKRSRSPSPSPVRSVAGSPSRRRRKTSPLSSPRSRSPRSRSPRSPSPRMSSRSPRATVSGTRRPSTTGKWARRFRSKINAAIERDHERRSRIYQWLKGSELHMPMHFTYIERATFGSAAEKFLPYLLVPRRNGAFPLREDRARDRVRGWAKPRRRVQMGTLRVRPTSTHEPRVSTVERVPWAQSSGINGRGVDLRDITRADQAPSYGIDRWSTHDAFDSATPSAPTTNCTPLLDYFA</sequence>
<keyword evidence="5" id="KW-1185">Reference proteome</keyword>
<dbReference type="GO" id="GO:0071897">
    <property type="term" value="P:DNA biosynthetic process"/>
    <property type="evidence" value="ECO:0007669"/>
    <property type="project" value="UniProtKB-ARBA"/>
</dbReference>
<feature type="compositionally biased region" description="Low complexity" evidence="1">
    <location>
        <begin position="536"/>
        <end position="549"/>
    </location>
</feature>
<dbReference type="PANTHER" id="PTHR33332">
    <property type="entry name" value="REVERSE TRANSCRIPTASE DOMAIN-CONTAINING PROTEIN"/>
    <property type="match status" value="1"/>
</dbReference>
<dbReference type="Proteomes" id="UP000821837">
    <property type="component" value="Chromosome 10"/>
</dbReference>
<dbReference type="EMBL" id="JABSTV010001246">
    <property type="protein sequence ID" value="KAH7976100.1"/>
    <property type="molecule type" value="Genomic_DNA"/>
</dbReference>
<keyword evidence="2" id="KW-0732">Signal</keyword>
<dbReference type="SUPFAM" id="SSF56672">
    <property type="entry name" value="DNA/RNA polymerases"/>
    <property type="match status" value="1"/>
</dbReference>
<reference evidence="4" key="2">
    <citation type="submission" date="2021-09" db="EMBL/GenBank/DDBJ databases">
        <authorList>
            <person name="Jia N."/>
            <person name="Wang J."/>
            <person name="Shi W."/>
            <person name="Du L."/>
            <person name="Sun Y."/>
            <person name="Zhan W."/>
            <person name="Jiang J."/>
            <person name="Wang Q."/>
            <person name="Zhang B."/>
            <person name="Ji P."/>
            <person name="Sakyi L.B."/>
            <person name="Cui X."/>
            <person name="Yuan T."/>
            <person name="Jiang B."/>
            <person name="Yang W."/>
            <person name="Lam T.T.-Y."/>
            <person name="Chang Q."/>
            <person name="Ding S."/>
            <person name="Wang X."/>
            <person name="Zhu J."/>
            <person name="Ruan X."/>
            <person name="Zhao L."/>
            <person name="Wei J."/>
            <person name="Que T."/>
            <person name="Du C."/>
            <person name="Cheng J."/>
            <person name="Dai P."/>
            <person name="Han X."/>
            <person name="Huang E."/>
            <person name="Gao Y."/>
            <person name="Liu J."/>
            <person name="Shao H."/>
            <person name="Ye R."/>
            <person name="Li L."/>
            <person name="Wei W."/>
            <person name="Wang X."/>
            <person name="Wang C."/>
            <person name="Huo Q."/>
            <person name="Li W."/>
            <person name="Guo W."/>
            <person name="Chen H."/>
            <person name="Chen S."/>
            <person name="Zhou L."/>
            <person name="Zhou L."/>
            <person name="Ni X."/>
            <person name="Tian J."/>
            <person name="Zhou Y."/>
            <person name="Sheng Y."/>
            <person name="Liu T."/>
            <person name="Pan Y."/>
            <person name="Xia L."/>
            <person name="Li J."/>
            <person name="Zhao F."/>
            <person name="Cao W."/>
        </authorList>
    </citation>
    <scope>NUCLEOTIDE SEQUENCE</scope>
    <source>
        <strain evidence="4">Rsan-2018</strain>
        <tissue evidence="4">Larvae</tissue>
    </source>
</reference>
<feature type="signal peptide" evidence="2">
    <location>
        <begin position="1"/>
        <end position="25"/>
    </location>
</feature>
<dbReference type="AlphaFoldDB" id="A0A9D4QCX6"/>
<dbReference type="InterPro" id="IPR043502">
    <property type="entry name" value="DNA/RNA_pol_sf"/>
</dbReference>
<organism evidence="4 5">
    <name type="scientific">Rhipicephalus sanguineus</name>
    <name type="common">Brown dog tick</name>
    <name type="synonym">Ixodes sanguineus</name>
    <dbReference type="NCBI Taxonomy" id="34632"/>
    <lineage>
        <taxon>Eukaryota</taxon>
        <taxon>Metazoa</taxon>
        <taxon>Ecdysozoa</taxon>
        <taxon>Arthropoda</taxon>
        <taxon>Chelicerata</taxon>
        <taxon>Arachnida</taxon>
        <taxon>Acari</taxon>
        <taxon>Parasitiformes</taxon>
        <taxon>Ixodida</taxon>
        <taxon>Ixodoidea</taxon>
        <taxon>Ixodidae</taxon>
        <taxon>Rhipicephalinae</taxon>
        <taxon>Rhipicephalus</taxon>
        <taxon>Rhipicephalus</taxon>
    </lineage>
</organism>
<gene>
    <name evidence="4" type="ORF">HPB52_008641</name>
</gene>
<feature type="domain" description="Reverse transcriptase" evidence="3">
    <location>
        <begin position="23"/>
        <end position="291"/>
    </location>
</feature>
<feature type="chain" id="PRO_5039286563" description="Reverse transcriptase domain-containing protein" evidence="2">
    <location>
        <begin position="26"/>
        <end position="731"/>
    </location>
</feature>
<evidence type="ECO:0000259" key="3">
    <source>
        <dbReference type="PROSITE" id="PS50878"/>
    </source>
</evidence>
<evidence type="ECO:0000256" key="1">
    <source>
        <dbReference type="SAM" id="MobiDB-lite"/>
    </source>
</evidence>
<evidence type="ECO:0000313" key="5">
    <source>
        <dbReference type="Proteomes" id="UP000821837"/>
    </source>
</evidence>
<name>A0A9D4QCX6_RHISA</name>
<feature type="compositionally biased region" description="Low complexity" evidence="1">
    <location>
        <begin position="484"/>
        <end position="493"/>
    </location>
</feature>
<accession>A0A9D4QCX6</accession>
<dbReference type="InterPro" id="IPR000477">
    <property type="entry name" value="RT_dom"/>
</dbReference>
<protein>
    <recommendedName>
        <fullName evidence="3">Reverse transcriptase domain-containing protein</fullName>
    </recommendedName>
</protein>
<reference evidence="4" key="1">
    <citation type="journal article" date="2020" name="Cell">
        <title>Large-Scale Comparative Analyses of Tick Genomes Elucidate Their Genetic Diversity and Vector Capacities.</title>
        <authorList>
            <consortium name="Tick Genome and Microbiome Consortium (TIGMIC)"/>
            <person name="Jia N."/>
            <person name="Wang J."/>
            <person name="Shi W."/>
            <person name="Du L."/>
            <person name="Sun Y."/>
            <person name="Zhan W."/>
            <person name="Jiang J.F."/>
            <person name="Wang Q."/>
            <person name="Zhang B."/>
            <person name="Ji P."/>
            <person name="Bell-Sakyi L."/>
            <person name="Cui X.M."/>
            <person name="Yuan T.T."/>
            <person name="Jiang B.G."/>
            <person name="Yang W.F."/>
            <person name="Lam T.T."/>
            <person name="Chang Q.C."/>
            <person name="Ding S.J."/>
            <person name="Wang X.J."/>
            <person name="Zhu J.G."/>
            <person name="Ruan X.D."/>
            <person name="Zhao L."/>
            <person name="Wei J.T."/>
            <person name="Ye R.Z."/>
            <person name="Que T.C."/>
            <person name="Du C.H."/>
            <person name="Zhou Y.H."/>
            <person name="Cheng J.X."/>
            <person name="Dai P.F."/>
            <person name="Guo W.B."/>
            <person name="Han X.H."/>
            <person name="Huang E.J."/>
            <person name="Li L.F."/>
            <person name="Wei W."/>
            <person name="Gao Y.C."/>
            <person name="Liu J.Z."/>
            <person name="Shao H.Z."/>
            <person name="Wang X."/>
            <person name="Wang C.C."/>
            <person name="Yang T.C."/>
            <person name="Huo Q.B."/>
            <person name="Li W."/>
            <person name="Chen H.Y."/>
            <person name="Chen S.E."/>
            <person name="Zhou L.G."/>
            <person name="Ni X.B."/>
            <person name="Tian J.H."/>
            <person name="Sheng Y."/>
            <person name="Liu T."/>
            <person name="Pan Y.S."/>
            <person name="Xia L.Y."/>
            <person name="Li J."/>
            <person name="Zhao F."/>
            <person name="Cao W.C."/>
        </authorList>
    </citation>
    <scope>NUCLEOTIDE SEQUENCE</scope>
    <source>
        <strain evidence="4">Rsan-2018</strain>
    </source>
</reference>
<dbReference type="CDD" id="cd01650">
    <property type="entry name" value="RT_nLTR_like"/>
    <property type="match status" value="1"/>
</dbReference>
<proteinExistence type="predicted"/>
<feature type="compositionally biased region" description="Low complexity" evidence="1">
    <location>
        <begin position="451"/>
        <end position="461"/>
    </location>
</feature>
<evidence type="ECO:0000313" key="4">
    <source>
        <dbReference type="EMBL" id="KAH7976100.1"/>
    </source>
</evidence>
<dbReference type="VEuPathDB" id="VectorBase:RSAN_044712"/>
<dbReference type="PROSITE" id="PS50878">
    <property type="entry name" value="RT_POL"/>
    <property type="match status" value="1"/>
</dbReference>